<comment type="subcellular location">
    <subcellularLocation>
        <location evidence="1">Membrane</location>
        <topology evidence="1">Multi-pass membrane protein</topology>
    </subcellularLocation>
</comment>
<protein>
    <recommendedName>
        <fullName evidence="6">Methylamine utilisation protein MauE domain-containing protein</fullName>
    </recommendedName>
</protein>
<feature type="region of interest" description="Disordered" evidence="5">
    <location>
        <begin position="276"/>
        <end position="298"/>
    </location>
</feature>
<comment type="caution">
    <text evidence="7">The sequence shown here is derived from an EMBL/GenBank/DDBJ whole genome shotgun (WGS) entry which is preliminary data.</text>
</comment>
<dbReference type="EMBL" id="BONJ01000032">
    <property type="protein sequence ID" value="GIG17586.1"/>
    <property type="molecule type" value="Genomic_DNA"/>
</dbReference>
<dbReference type="RefSeq" id="WP_203671810.1">
    <property type="nucleotide sequence ID" value="NZ_BAAATT010000037.1"/>
</dbReference>
<evidence type="ECO:0000256" key="2">
    <source>
        <dbReference type="ARBA" id="ARBA00022692"/>
    </source>
</evidence>
<accession>A0A8J3LLR3</accession>
<evidence type="ECO:0000313" key="8">
    <source>
        <dbReference type="Proteomes" id="UP000660339"/>
    </source>
</evidence>
<evidence type="ECO:0000313" key="7">
    <source>
        <dbReference type="EMBL" id="GIG17586.1"/>
    </source>
</evidence>
<evidence type="ECO:0000256" key="4">
    <source>
        <dbReference type="ARBA" id="ARBA00023136"/>
    </source>
</evidence>
<feature type="domain" description="Methylamine utilisation protein MauE" evidence="6">
    <location>
        <begin position="4"/>
        <end position="131"/>
    </location>
</feature>
<name>A0A8J3LLR3_9ACTN</name>
<keyword evidence="2" id="KW-0812">Transmembrane</keyword>
<organism evidence="7 8">
    <name type="scientific">Catellatospora methionotrophica</name>
    <dbReference type="NCBI Taxonomy" id="121620"/>
    <lineage>
        <taxon>Bacteria</taxon>
        <taxon>Bacillati</taxon>
        <taxon>Actinomycetota</taxon>
        <taxon>Actinomycetes</taxon>
        <taxon>Micromonosporales</taxon>
        <taxon>Micromonosporaceae</taxon>
        <taxon>Catellatospora</taxon>
    </lineage>
</organism>
<sequence>MLSWIAPLQPLLLGLVLLWSARLKLLSRDAAAAAGRSALARLVGDARALPAFRLVGAVEAALGLLLLAPPALPAEALAAATLSVGFAGYLAYARVAAPDSSCGCLSATRTPVRWRSFARTGGLLAASLLALPATVGWTDVLATRPLSAVALLLGEAAVLVALSPELDRHWLEPLRQLQVRVTRPLAGGGFAVPLDSTVEQLHRSPVWRQTAALLTSDLREHWDDGEWRILVFTARHRGDEVSAVYAVPRLRYQPAAVRMVLLDEPTGQVVLTLHAPPDSPDPDWLHPSPAPATASAVGSAVALG</sequence>
<evidence type="ECO:0000256" key="1">
    <source>
        <dbReference type="ARBA" id="ARBA00004141"/>
    </source>
</evidence>
<dbReference type="Pfam" id="PF07291">
    <property type="entry name" value="MauE"/>
    <property type="match status" value="1"/>
</dbReference>
<keyword evidence="3" id="KW-1133">Transmembrane helix</keyword>
<keyword evidence="4" id="KW-0472">Membrane</keyword>
<evidence type="ECO:0000259" key="6">
    <source>
        <dbReference type="Pfam" id="PF07291"/>
    </source>
</evidence>
<dbReference type="GO" id="GO:0030416">
    <property type="term" value="P:methylamine metabolic process"/>
    <property type="evidence" value="ECO:0007669"/>
    <property type="project" value="InterPro"/>
</dbReference>
<gene>
    <name evidence="7" type="ORF">Cme02nite_59180</name>
</gene>
<dbReference type="Proteomes" id="UP000660339">
    <property type="component" value="Unassembled WGS sequence"/>
</dbReference>
<evidence type="ECO:0000256" key="3">
    <source>
        <dbReference type="ARBA" id="ARBA00022989"/>
    </source>
</evidence>
<evidence type="ECO:0000256" key="5">
    <source>
        <dbReference type="SAM" id="MobiDB-lite"/>
    </source>
</evidence>
<proteinExistence type="predicted"/>
<reference evidence="7" key="1">
    <citation type="submission" date="2021-01" db="EMBL/GenBank/DDBJ databases">
        <title>Whole genome shotgun sequence of Catellatospora methionotrophica NBRC 14553.</title>
        <authorList>
            <person name="Komaki H."/>
            <person name="Tamura T."/>
        </authorList>
    </citation>
    <scope>NUCLEOTIDE SEQUENCE</scope>
    <source>
        <strain evidence="7">NBRC 14553</strain>
    </source>
</reference>
<dbReference type="AlphaFoldDB" id="A0A8J3LLR3"/>
<keyword evidence="8" id="KW-1185">Reference proteome</keyword>
<dbReference type="GO" id="GO:0016020">
    <property type="term" value="C:membrane"/>
    <property type="evidence" value="ECO:0007669"/>
    <property type="project" value="UniProtKB-SubCell"/>
</dbReference>
<dbReference type="InterPro" id="IPR009908">
    <property type="entry name" value="Methylamine_util_MauE"/>
</dbReference>